<organism evidence="2 3">
    <name type="scientific">Microthyrium microscopicum</name>
    <dbReference type="NCBI Taxonomy" id="703497"/>
    <lineage>
        <taxon>Eukaryota</taxon>
        <taxon>Fungi</taxon>
        <taxon>Dikarya</taxon>
        <taxon>Ascomycota</taxon>
        <taxon>Pezizomycotina</taxon>
        <taxon>Dothideomycetes</taxon>
        <taxon>Dothideomycetes incertae sedis</taxon>
        <taxon>Microthyriales</taxon>
        <taxon>Microthyriaceae</taxon>
        <taxon>Microthyrium</taxon>
    </lineage>
</organism>
<dbReference type="Proteomes" id="UP000799302">
    <property type="component" value="Unassembled WGS sequence"/>
</dbReference>
<dbReference type="AlphaFoldDB" id="A0A6A6UWI9"/>
<accession>A0A6A6UWI9</accession>
<gene>
    <name evidence="2" type="ORF">BT63DRAFT_409440</name>
</gene>
<evidence type="ECO:0000256" key="1">
    <source>
        <dbReference type="SAM" id="MobiDB-lite"/>
    </source>
</evidence>
<dbReference type="EMBL" id="MU004230">
    <property type="protein sequence ID" value="KAF2675344.1"/>
    <property type="molecule type" value="Genomic_DNA"/>
</dbReference>
<proteinExistence type="predicted"/>
<keyword evidence="3" id="KW-1185">Reference proteome</keyword>
<evidence type="ECO:0000313" key="2">
    <source>
        <dbReference type="EMBL" id="KAF2675344.1"/>
    </source>
</evidence>
<reference evidence="2" key="1">
    <citation type="journal article" date="2020" name="Stud. Mycol.">
        <title>101 Dothideomycetes genomes: a test case for predicting lifestyles and emergence of pathogens.</title>
        <authorList>
            <person name="Haridas S."/>
            <person name="Albert R."/>
            <person name="Binder M."/>
            <person name="Bloem J."/>
            <person name="Labutti K."/>
            <person name="Salamov A."/>
            <person name="Andreopoulos B."/>
            <person name="Baker S."/>
            <person name="Barry K."/>
            <person name="Bills G."/>
            <person name="Bluhm B."/>
            <person name="Cannon C."/>
            <person name="Castanera R."/>
            <person name="Culley D."/>
            <person name="Daum C."/>
            <person name="Ezra D."/>
            <person name="Gonzalez J."/>
            <person name="Henrissat B."/>
            <person name="Kuo A."/>
            <person name="Liang C."/>
            <person name="Lipzen A."/>
            <person name="Lutzoni F."/>
            <person name="Magnuson J."/>
            <person name="Mondo S."/>
            <person name="Nolan M."/>
            <person name="Ohm R."/>
            <person name="Pangilinan J."/>
            <person name="Park H.-J."/>
            <person name="Ramirez L."/>
            <person name="Alfaro M."/>
            <person name="Sun H."/>
            <person name="Tritt A."/>
            <person name="Yoshinaga Y."/>
            <person name="Zwiers L.-H."/>
            <person name="Turgeon B."/>
            <person name="Goodwin S."/>
            <person name="Spatafora J."/>
            <person name="Crous P."/>
            <person name="Grigoriev I."/>
        </authorList>
    </citation>
    <scope>NUCLEOTIDE SEQUENCE</scope>
    <source>
        <strain evidence="2">CBS 115976</strain>
    </source>
</reference>
<protein>
    <submittedName>
        <fullName evidence="2">Uncharacterized protein</fullName>
    </submittedName>
</protein>
<sequence>MWDVTGEHAFSFHRRSRSSPTDNSIRPQVFNFTGLPAEIQIMILKEAVTVACPIRLPEPKEPVKPEAEPRPIPDAGRITRFRKSAINAQALIAAAKAVVPPPKKVCKYCARNCNSCQPDAINTALFVVSKYMSESALAVFYSENRFLANPKFLAKVATARPARLFIRRLTLAVDDLTSYNLAEVAKATLRYYRNLKELTVDTAASRSMEQIWKKLAGYVGKPIGTSGCGALKHNYRDERLVAFFVGQKLNDVVRWLPANVGVRVLLGGKNEIMWCSAKASPVGKADELLFAYVARCQEKGY</sequence>
<name>A0A6A6UWI9_9PEZI</name>
<feature type="region of interest" description="Disordered" evidence="1">
    <location>
        <begin position="1"/>
        <end position="25"/>
    </location>
</feature>
<evidence type="ECO:0000313" key="3">
    <source>
        <dbReference type="Proteomes" id="UP000799302"/>
    </source>
</evidence>